<evidence type="ECO:0000313" key="3">
    <source>
        <dbReference type="EMBL" id="KAK9134526.1"/>
    </source>
</evidence>
<gene>
    <name evidence="3" type="ORF">Syun_013856</name>
</gene>
<keyword evidence="4" id="KW-1185">Reference proteome</keyword>
<reference evidence="3 4" key="1">
    <citation type="submission" date="2024-01" db="EMBL/GenBank/DDBJ databases">
        <title>Genome assemblies of Stephania.</title>
        <authorList>
            <person name="Yang L."/>
        </authorList>
    </citation>
    <scope>NUCLEOTIDE SEQUENCE [LARGE SCALE GENOMIC DNA]</scope>
    <source>
        <strain evidence="3">YNDBR</strain>
        <tissue evidence="3">Leaf</tissue>
    </source>
</reference>
<evidence type="ECO:0000256" key="2">
    <source>
        <dbReference type="SAM" id="Phobius"/>
    </source>
</evidence>
<keyword evidence="2" id="KW-0812">Transmembrane</keyword>
<feature type="transmembrane region" description="Helical" evidence="2">
    <location>
        <begin position="13"/>
        <end position="32"/>
    </location>
</feature>
<evidence type="ECO:0000313" key="4">
    <source>
        <dbReference type="Proteomes" id="UP001420932"/>
    </source>
</evidence>
<dbReference type="AlphaFoldDB" id="A0AAP0JI75"/>
<organism evidence="3 4">
    <name type="scientific">Stephania yunnanensis</name>
    <dbReference type="NCBI Taxonomy" id="152371"/>
    <lineage>
        <taxon>Eukaryota</taxon>
        <taxon>Viridiplantae</taxon>
        <taxon>Streptophyta</taxon>
        <taxon>Embryophyta</taxon>
        <taxon>Tracheophyta</taxon>
        <taxon>Spermatophyta</taxon>
        <taxon>Magnoliopsida</taxon>
        <taxon>Ranunculales</taxon>
        <taxon>Menispermaceae</taxon>
        <taxon>Menispermoideae</taxon>
        <taxon>Cissampelideae</taxon>
        <taxon>Stephania</taxon>
    </lineage>
</organism>
<sequence>MGRNLQGGLNFKAMQTVIIVIIMILVCVHFTASNGRPSPAPLQLPQGPPAPMMFRVSRPPKASKSTGAKPAFLRLFVSSSQSLSSHVSRSLLVSGPGEDRLHREMGLRGNMNHREKLGELQLKTRT</sequence>
<name>A0AAP0JI75_9MAGN</name>
<evidence type="ECO:0000256" key="1">
    <source>
        <dbReference type="SAM" id="MobiDB-lite"/>
    </source>
</evidence>
<keyword evidence="2" id="KW-0472">Membrane</keyword>
<comment type="caution">
    <text evidence="3">The sequence shown here is derived from an EMBL/GenBank/DDBJ whole genome shotgun (WGS) entry which is preliminary data.</text>
</comment>
<dbReference type="EMBL" id="JBBNAF010000006">
    <property type="protein sequence ID" value="KAK9134526.1"/>
    <property type="molecule type" value="Genomic_DNA"/>
</dbReference>
<feature type="region of interest" description="Disordered" evidence="1">
    <location>
        <begin position="37"/>
        <end position="66"/>
    </location>
</feature>
<proteinExistence type="predicted"/>
<accession>A0AAP0JI75</accession>
<dbReference type="Proteomes" id="UP001420932">
    <property type="component" value="Unassembled WGS sequence"/>
</dbReference>
<feature type="compositionally biased region" description="Pro residues" evidence="1">
    <location>
        <begin position="38"/>
        <end position="51"/>
    </location>
</feature>
<keyword evidence="2" id="KW-1133">Transmembrane helix</keyword>
<protein>
    <submittedName>
        <fullName evidence="3">Uncharacterized protein</fullName>
    </submittedName>
</protein>